<dbReference type="InterPro" id="IPR029064">
    <property type="entry name" value="Ribosomal_eL30-like_sf"/>
</dbReference>
<keyword evidence="1" id="KW-1133">Transmembrane helix</keyword>
<dbReference type="Proteomes" id="UP000824070">
    <property type="component" value="Unassembled WGS sequence"/>
</dbReference>
<reference evidence="2" key="1">
    <citation type="submission" date="2020-10" db="EMBL/GenBank/DDBJ databases">
        <authorList>
            <person name="Gilroy R."/>
        </authorList>
    </citation>
    <scope>NUCLEOTIDE SEQUENCE</scope>
    <source>
        <strain evidence="2">ChiGjej1B1-22543</strain>
    </source>
</reference>
<reference evidence="2" key="2">
    <citation type="journal article" date="2021" name="PeerJ">
        <title>Extensive microbial diversity within the chicken gut microbiome revealed by metagenomics and culture.</title>
        <authorList>
            <person name="Gilroy R."/>
            <person name="Ravi A."/>
            <person name="Getino M."/>
            <person name="Pursley I."/>
            <person name="Horton D.L."/>
            <person name="Alikhan N.F."/>
            <person name="Baker D."/>
            <person name="Gharbi K."/>
            <person name="Hall N."/>
            <person name="Watson M."/>
            <person name="Adriaenssens E.M."/>
            <person name="Foster-Nyarko E."/>
            <person name="Jarju S."/>
            <person name="Secka A."/>
            <person name="Antonio M."/>
            <person name="Oren A."/>
            <person name="Chaudhuri R.R."/>
            <person name="La Ragione R."/>
            <person name="Hildebrand F."/>
            <person name="Pallen M.J."/>
        </authorList>
    </citation>
    <scope>NUCLEOTIDE SEQUENCE</scope>
    <source>
        <strain evidence="2">ChiGjej1B1-22543</strain>
    </source>
</reference>
<keyword evidence="1" id="KW-0472">Membrane</keyword>
<accession>A0A9D1S2Y7</accession>
<evidence type="ECO:0000256" key="1">
    <source>
        <dbReference type="SAM" id="Phobius"/>
    </source>
</evidence>
<proteinExistence type="predicted"/>
<dbReference type="AlphaFoldDB" id="A0A9D1S2Y7"/>
<dbReference type="Gene3D" id="3.30.1330.30">
    <property type="match status" value="1"/>
</dbReference>
<organism evidence="2 3">
    <name type="scientific">Candidatus Alloenteromonas pullicola</name>
    <dbReference type="NCBI Taxonomy" id="2840784"/>
    <lineage>
        <taxon>Bacteria</taxon>
        <taxon>Bacillati</taxon>
        <taxon>Bacillota</taxon>
        <taxon>Bacillota incertae sedis</taxon>
        <taxon>Candidatus Alloenteromonas</taxon>
    </lineage>
</organism>
<protein>
    <submittedName>
        <fullName evidence="2">Uncharacterized protein</fullName>
    </submittedName>
</protein>
<gene>
    <name evidence="2" type="ORF">IAC52_00580</name>
</gene>
<comment type="caution">
    <text evidence="2">The sequence shown here is derived from an EMBL/GenBank/DDBJ whole genome shotgun (WGS) entry which is preliminary data.</text>
</comment>
<sequence>MGQHPLQSLGLYNRAGLLLFGPALYGAKSLGALLVASDASSRSKKEAKALADRTGAMLIEGFTQEELGKPVGRDALSALGIKEGKASKAIIKALGKENNDEEKRI</sequence>
<feature type="transmembrane region" description="Helical" evidence="1">
    <location>
        <begin position="15"/>
        <end position="36"/>
    </location>
</feature>
<dbReference type="SUPFAM" id="SSF55315">
    <property type="entry name" value="L30e-like"/>
    <property type="match status" value="1"/>
</dbReference>
<keyword evidence="1" id="KW-0812">Transmembrane</keyword>
<evidence type="ECO:0000313" key="2">
    <source>
        <dbReference type="EMBL" id="HIU44783.1"/>
    </source>
</evidence>
<name>A0A9D1S2Y7_9FIRM</name>
<dbReference type="EMBL" id="DVMV01000005">
    <property type="protein sequence ID" value="HIU44783.1"/>
    <property type="molecule type" value="Genomic_DNA"/>
</dbReference>
<evidence type="ECO:0000313" key="3">
    <source>
        <dbReference type="Proteomes" id="UP000824070"/>
    </source>
</evidence>